<accession>A0A0A9HS61</accession>
<name>A0A0A9HS61_ARUDO</name>
<organism evidence="1">
    <name type="scientific">Arundo donax</name>
    <name type="common">Giant reed</name>
    <name type="synonym">Donax arundinaceus</name>
    <dbReference type="NCBI Taxonomy" id="35708"/>
    <lineage>
        <taxon>Eukaryota</taxon>
        <taxon>Viridiplantae</taxon>
        <taxon>Streptophyta</taxon>
        <taxon>Embryophyta</taxon>
        <taxon>Tracheophyta</taxon>
        <taxon>Spermatophyta</taxon>
        <taxon>Magnoliopsida</taxon>
        <taxon>Liliopsida</taxon>
        <taxon>Poales</taxon>
        <taxon>Poaceae</taxon>
        <taxon>PACMAD clade</taxon>
        <taxon>Arundinoideae</taxon>
        <taxon>Arundineae</taxon>
        <taxon>Arundo</taxon>
    </lineage>
</organism>
<dbReference type="AlphaFoldDB" id="A0A0A9HS61"/>
<evidence type="ECO:0000313" key="1">
    <source>
        <dbReference type="EMBL" id="JAE37726.1"/>
    </source>
</evidence>
<sequence>MRDWDWMSSFLRSKLMGPICAFCWGDQRRL</sequence>
<dbReference type="EMBL" id="GBRH01160170">
    <property type="protein sequence ID" value="JAE37726.1"/>
    <property type="molecule type" value="Transcribed_RNA"/>
</dbReference>
<reference evidence="1" key="2">
    <citation type="journal article" date="2015" name="Data Brief">
        <title>Shoot transcriptome of the giant reed, Arundo donax.</title>
        <authorList>
            <person name="Barrero R.A."/>
            <person name="Guerrero F.D."/>
            <person name="Moolhuijzen P."/>
            <person name="Goolsby J.A."/>
            <person name="Tidwell J."/>
            <person name="Bellgard S.E."/>
            <person name="Bellgard M.I."/>
        </authorList>
    </citation>
    <scope>NUCLEOTIDE SEQUENCE</scope>
    <source>
        <tissue evidence="1">Shoot tissue taken approximately 20 cm above the soil surface</tissue>
    </source>
</reference>
<proteinExistence type="predicted"/>
<reference evidence="1" key="1">
    <citation type="submission" date="2014-09" db="EMBL/GenBank/DDBJ databases">
        <authorList>
            <person name="Magalhaes I.L.F."/>
            <person name="Oliveira U."/>
            <person name="Santos F.R."/>
            <person name="Vidigal T.H.D.A."/>
            <person name="Brescovit A.D."/>
            <person name="Santos A.J."/>
        </authorList>
    </citation>
    <scope>NUCLEOTIDE SEQUENCE</scope>
    <source>
        <tissue evidence="1">Shoot tissue taken approximately 20 cm above the soil surface</tissue>
    </source>
</reference>
<protein>
    <submittedName>
        <fullName evidence="1">Uncharacterized protein</fullName>
    </submittedName>
</protein>